<keyword evidence="10 17" id="KW-1133">Transmembrane helix</keyword>
<dbReference type="GO" id="GO:0003677">
    <property type="term" value="F:DNA binding"/>
    <property type="evidence" value="ECO:0007669"/>
    <property type="project" value="UniProtKB-KW"/>
</dbReference>
<dbReference type="Gene3D" id="1.10.10.10">
    <property type="entry name" value="Winged helix-like DNA-binding domain superfamily/Winged helix DNA-binding domain"/>
    <property type="match status" value="1"/>
</dbReference>
<evidence type="ECO:0000259" key="18">
    <source>
        <dbReference type="PROSITE" id="PS50901"/>
    </source>
</evidence>
<dbReference type="STRING" id="86105.NF27_BK00470"/>
<evidence type="ECO:0000313" key="20">
    <source>
        <dbReference type="Proteomes" id="UP000031258"/>
    </source>
</evidence>
<dbReference type="InterPro" id="IPR003593">
    <property type="entry name" value="AAA+_ATPase"/>
</dbReference>
<dbReference type="InterPro" id="IPR018541">
    <property type="entry name" value="Ftsk_gamma"/>
</dbReference>
<feature type="transmembrane region" description="Helical" evidence="17">
    <location>
        <begin position="176"/>
        <end position="202"/>
    </location>
</feature>
<evidence type="ECO:0000256" key="12">
    <source>
        <dbReference type="ARBA" id="ARBA00023136"/>
    </source>
</evidence>
<feature type="transmembrane region" description="Helical" evidence="17">
    <location>
        <begin position="12"/>
        <end position="36"/>
    </location>
</feature>
<dbReference type="PATRIC" id="fig|86105.3.peg.125"/>
<dbReference type="GO" id="GO:0005524">
    <property type="term" value="F:ATP binding"/>
    <property type="evidence" value="ECO:0007669"/>
    <property type="project" value="UniProtKB-UniRule"/>
</dbReference>
<dbReference type="InterPro" id="IPR036388">
    <property type="entry name" value="WH-like_DNA-bd_sf"/>
</dbReference>
<keyword evidence="7 16" id="KW-0547">Nucleotide-binding</keyword>
<evidence type="ECO:0000256" key="8">
    <source>
        <dbReference type="ARBA" id="ARBA00022829"/>
    </source>
</evidence>
<dbReference type="PROSITE" id="PS50901">
    <property type="entry name" value="FTSK"/>
    <property type="match status" value="1"/>
</dbReference>
<protein>
    <recommendedName>
        <fullName evidence="3">DNA translocase FtsK</fullName>
    </recommendedName>
</protein>
<dbReference type="SMART" id="SM00843">
    <property type="entry name" value="Ftsk_gamma"/>
    <property type="match status" value="1"/>
</dbReference>
<dbReference type="InterPro" id="IPR050206">
    <property type="entry name" value="FtsK/SpoIIIE/SftA"/>
</dbReference>
<comment type="subcellular location">
    <subcellularLocation>
        <location evidence="1">Cell membrane</location>
        <topology evidence="1">Multi-pass membrane protein</topology>
    </subcellularLocation>
</comment>
<evidence type="ECO:0000256" key="10">
    <source>
        <dbReference type="ARBA" id="ARBA00022989"/>
    </source>
</evidence>
<evidence type="ECO:0000256" key="11">
    <source>
        <dbReference type="ARBA" id="ARBA00023125"/>
    </source>
</evidence>
<dbReference type="GO" id="GO:0007059">
    <property type="term" value="P:chromosome segregation"/>
    <property type="evidence" value="ECO:0007669"/>
    <property type="project" value="UniProtKB-KW"/>
</dbReference>
<keyword evidence="20" id="KW-1185">Reference proteome</keyword>
<accession>A0A0C1N167</accession>
<keyword evidence="5" id="KW-0132">Cell division</keyword>
<evidence type="ECO:0000256" key="3">
    <source>
        <dbReference type="ARBA" id="ARBA00020887"/>
    </source>
</evidence>
<feature type="transmembrane region" description="Helical" evidence="17">
    <location>
        <begin position="150"/>
        <end position="169"/>
    </location>
</feature>
<dbReference type="GO" id="GO:0005886">
    <property type="term" value="C:plasma membrane"/>
    <property type="evidence" value="ECO:0007669"/>
    <property type="project" value="UniProtKB-SubCell"/>
</dbReference>
<dbReference type="InterPro" id="IPR025199">
    <property type="entry name" value="FtsK_4TM"/>
</dbReference>
<dbReference type="Pfam" id="PF01580">
    <property type="entry name" value="FtsK_SpoIIIE"/>
    <property type="match status" value="1"/>
</dbReference>
<evidence type="ECO:0000256" key="6">
    <source>
        <dbReference type="ARBA" id="ARBA00022692"/>
    </source>
</evidence>
<gene>
    <name evidence="19" type="primary">ftsK_2</name>
    <name evidence="19" type="ORF">NF27_BK00470</name>
</gene>
<evidence type="ECO:0000256" key="2">
    <source>
        <dbReference type="ARBA" id="ARBA00006474"/>
    </source>
</evidence>
<evidence type="ECO:0000256" key="5">
    <source>
        <dbReference type="ARBA" id="ARBA00022618"/>
    </source>
</evidence>
<dbReference type="Pfam" id="PF13491">
    <property type="entry name" value="FtsK_4TM"/>
    <property type="match status" value="1"/>
</dbReference>
<dbReference type="InterPro" id="IPR036390">
    <property type="entry name" value="WH_DNA-bd_sf"/>
</dbReference>
<dbReference type="InterPro" id="IPR027417">
    <property type="entry name" value="P-loop_NTPase"/>
</dbReference>
<proteinExistence type="inferred from homology"/>
<evidence type="ECO:0000256" key="1">
    <source>
        <dbReference type="ARBA" id="ARBA00004651"/>
    </source>
</evidence>
<feature type="transmembrane region" description="Helical" evidence="17">
    <location>
        <begin position="97"/>
        <end position="118"/>
    </location>
</feature>
<dbReference type="PANTHER" id="PTHR22683:SF41">
    <property type="entry name" value="DNA TRANSLOCASE FTSK"/>
    <property type="match status" value="1"/>
</dbReference>
<dbReference type="SUPFAM" id="SSF46785">
    <property type="entry name" value="Winged helix' DNA-binding domain"/>
    <property type="match status" value="1"/>
</dbReference>
<evidence type="ECO:0000256" key="14">
    <source>
        <dbReference type="ARBA" id="ARBA00024784"/>
    </source>
</evidence>
<feature type="transmembrane region" description="Helical" evidence="17">
    <location>
        <begin position="56"/>
        <end position="85"/>
    </location>
</feature>
<dbReference type="Pfam" id="PF17854">
    <property type="entry name" value="FtsK_alpha"/>
    <property type="match status" value="1"/>
</dbReference>
<dbReference type="SMART" id="SM00382">
    <property type="entry name" value="AAA"/>
    <property type="match status" value="1"/>
</dbReference>
<keyword evidence="8" id="KW-0159">Chromosome partition</keyword>
<evidence type="ECO:0000256" key="17">
    <source>
        <dbReference type="SAM" id="Phobius"/>
    </source>
</evidence>
<dbReference type="GO" id="GO:0051301">
    <property type="term" value="P:cell division"/>
    <property type="evidence" value="ECO:0007669"/>
    <property type="project" value="UniProtKB-KW"/>
</dbReference>
<evidence type="ECO:0000256" key="9">
    <source>
        <dbReference type="ARBA" id="ARBA00022840"/>
    </source>
</evidence>
<dbReference type="InterPro" id="IPR002543">
    <property type="entry name" value="FtsK_dom"/>
</dbReference>
<dbReference type="PANTHER" id="PTHR22683">
    <property type="entry name" value="SPORULATION PROTEIN RELATED"/>
    <property type="match status" value="1"/>
</dbReference>
<name>A0A0C1N167_9RICK</name>
<evidence type="ECO:0000256" key="7">
    <source>
        <dbReference type="ARBA" id="ARBA00022741"/>
    </source>
</evidence>
<comment type="caution">
    <text evidence="19">The sequence shown here is derived from an EMBL/GenBank/DDBJ whole genome shotgun (WGS) entry which is preliminary data.</text>
</comment>
<feature type="binding site" evidence="16">
    <location>
        <begin position="412"/>
        <end position="419"/>
    </location>
    <ligand>
        <name>ATP</name>
        <dbReference type="ChEBI" id="CHEBI:30616"/>
    </ligand>
</feature>
<dbReference type="SUPFAM" id="SSF52540">
    <property type="entry name" value="P-loop containing nucleoside triphosphate hydrolases"/>
    <property type="match status" value="1"/>
</dbReference>
<dbReference type="EMBL" id="JSWE01000036">
    <property type="protein sequence ID" value="KIE06126.1"/>
    <property type="molecule type" value="Genomic_DNA"/>
</dbReference>
<keyword evidence="11" id="KW-0238">DNA-binding</keyword>
<keyword evidence="4" id="KW-1003">Cell membrane</keyword>
<keyword evidence="6 17" id="KW-0812">Transmembrane</keyword>
<dbReference type="Pfam" id="PF09397">
    <property type="entry name" value="FtsK_gamma"/>
    <property type="match status" value="1"/>
</dbReference>
<evidence type="ECO:0000256" key="13">
    <source>
        <dbReference type="ARBA" id="ARBA00023306"/>
    </source>
</evidence>
<evidence type="ECO:0000256" key="15">
    <source>
        <dbReference type="ARBA" id="ARBA00025923"/>
    </source>
</evidence>
<evidence type="ECO:0000256" key="4">
    <source>
        <dbReference type="ARBA" id="ARBA00022475"/>
    </source>
</evidence>
<reference evidence="19 20" key="1">
    <citation type="submission" date="2014-11" db="EMBL/GenBank/DDBJ databases">
        <title>A Rickettsiales Symbiont of Amoebae With Ancient Features.</title>
        <authorList>
            <person name="Schulz F."/>
            <person name="Martijn J."/>
            <person name="Wascher F."/>
            <person name="Kostanjsek R."/>
            <person name="Ettema T.J."/>
            <person name="Horn M."/>
        </authorList>
    </citation>
    <scope>NUCLEOTIDE SEQUENCE [LARGE SCALE GENOMIC DNA]</scope>
    <source>
        <strain evidence="19 20">UWC36</strain>
    </source>
</reference>
<evidence type="ECO:0000313" key="19">
    <source>
        <dbReference type="EMBL" id="KIE06126.1"/>
    </source>
</evidence>
<dbReference type="InterPro" id="IPR041027">
    <property type="entry name" value="FtsK_alpha"/>
</dbReference>
<keyword evidence="12 17" id="KW-0472">Membrane</keyword>
<evidence type="ECO:0000256" key="16">
    <source>
        <dbReference type="PROSITE-ProRule" id="PRU00289"/>
    </source>
</evidence>
<dbReference type="Gene3D" id="3.30.980.40">
    <property type="match status" value="1"/>
</dbReference>
<dbReference type="Proteomes" id="UP000031258">
    <property type="component" value="Unassembled WGS sequence"/>
</dbReference>
<comment type="similarity">
    <text evidence="2">Belongs to the FtsK/SpoIIIE/SftA family.</text>
</comment>
<dbReference type="AlphaFoldDB" id="A0A0C1N167"/>
<keyword evidence="9 16" id="KW-0067">ATP-binding</keyword>
<comment type="function">
    <text evidence="14">Essential cell division protein that coordinates cell division and chromosome segregation. The N-terminus is involved in assembly of the cell-division machinery. The C-terminus functions as a DNA motor that moves dsDNA in an ATP-dependent manner towards the dif recombination site, which is located within the replication terminus region. Translocation stops specifically at Xer-dif sites, where FtsK interacts with the Xer recombinase, allowing activation of chromosome unlinking by recombination. FtsK orienting polar sequences (KOPS) guide the direction of DNA translocation. FtsK can remove proteins from DNA as it translocates, but translocation stops specifically at XerCD-dif site, thereby preventing removal of XerC and XerD from dif.</text>
</comment>
<comment type="subunit">
    <text evidence="15">Homohexamer. Forms a ring that surrounds DNA.</text>
</comment>
<dbReference type="Gene3D" id="3.40.50.300">
    <property type="entry name" value="P-loop containing nucleotide triphosphate hydrolases"/>
    <property type="match status" value="1"/>
</dbReference>
<organism evidence="19 20">
    <name type="scientific">Candidatus Jidaibacter acanthamoebae</name>
    <dbReference type="NCBI Taxonomy" id="86105"/>
    <lineage>
        <taxon>Bacteria</taxon>
        <taxon>Pseudomonadati</taxon>
        <taxon>Pseudomonadota</taxon>
        <taxon>Alphaproteobacteria</taxon>
        <taxon>Rickettsiales</taxon>
        <taxon>Candidatus Midichloriaceae</taxon>
        <taxon>Candidatus Jidaibacter</taxon>
    </lineage>
</organism>
<feature type="domain" description="FtsK" evidence="18">
    <location>
        <begin position="395"/>
        <end position="614"/>
    </location>
</feature>
<keyword evidence="13" id="KW-0131">Cell cycle</keyword>
<sequence length="752" mass="83402">MIVSKAKFNLNSFFLRCLGALIIVLAIFLFISFISFNAGDPSFNQVNDNEIKNLAGYYGAFIADPILQSLGFASYFIVIFLTTLGLKILTAREISFLTLRIAFLILLLPFLAACFTFIKPISSQNFISYGGFIGVFVKEELSVYFNPKHIFYSIFPIIIIVSLLTLNINYKEFKKFIIVIIRLFTYGAKLFAWAMVSLYILVRGKIAKETNETTVENQDANIEIEKPKPVLTIKNKMPRFEPKKEVLHSTPRGSSSDFQLPPTALLKEPTITSKKNQLSEAALNQNSKLLTQVLQDFGVYGNILSIRPGPVVTLYELEPSAGTKSSRVIGLADDISRSMSAISARISVIPGKNALGIELPNTNREIVYLRELMESETYVATEGKLPLVLGKNIGGDPIIADLAKMPHLLVAGTTGSGKSVAINTMVLSLLYKLSPKECQFIMIDPKMLELSVYEGIPHLLTPVVTEPKKAVAALKWVVKEMENRYRSMSILGVRNIQGFNKAIEESISKGQRLEKQIQTGFDQETGKPTFETIEMPAEPLPYIVVIVDEMADLMLVAGKDIEGYIQRLAQMARAAGIHIIMATQRPSVDVITGVIKANFPTRISFQVTSKIDSRTILGEQGAEQLLGMGDMLYMMGGGRIERVHGPFVGDKEVEMVVDYLKSQGSPKYKIEITLDEDEEGDSIINMAGGNTDDLYSQAVAIVLRDRRPTTSYLQRCLKVGYNKAASLIEKMEKEGILSPPNHTGKREILVND</sequence>